<dbReference type="EMBL" id="JADCUA010000005">
    <property type="protein sequence ID" value="KAH9840141.1"/>
    <property type="molecule type" value="Genomic_DNA"/>
</dbReference>
<feature type="region of interest" description="Disordered" evidence="1">
    <location>
        <begin position="117"/>
        <end position="144"/>
    </location>
</feature>
<proteinExistence type="predicted"/>
<protein>
    <submittedName>
        <fullName evidence="2">Uncharacterized protein</fullName>
    </submittedName>
</protein>
<feature type="compositionally biased region" description="Polar residues" evidence="1">
    <location>
        <begin position="118"/>
        <end position="130"/>
    </location>
</feature>
<organism evidence="2 3">
    <name type="scientific">Rhodofomes roseus</name>
    <dbReference type="NCBI Taxonomy" id="34475"/>
    <lineage>
        <taxon>Eukaryota</taxon>
        <taxon>Fungi</taxon>
        <taxon>Dikarya</taxon>
        <taxon>Basidiomycota</taxon>
        <taxon>Agaricomycotina</taxon>
        <taxon>Agaricomycetes</taxon>
        <taxon>Polyporales</taxon>
        <taxon>Rhodofomes</taxon>
    </lineage>
</organism>
<dbReference type="RefSeq" id="XP_047781791.1">
    <property type="nucleotide sequence ID" value="XM_047919819.1"/>
</dbReference>
<feature type="non-terminal residue" evidence="2">
    <location>
        <position position="170"/>
    </location>
</feature>
<sequence length="170" mass="18850">MLRTAKKYKASFAAVKLDKELKGQLPIWYHISATKQLRRLDNTRLSKCLRTVHGVITVADIVQAAHHEAVIEMNNDGADADCTCEQCNGDRAKGCTDPIKCRDAASRLLRNVQLKWDPSTSSPNDGLTLTRNRKKANAKAHDEKGVEATFDPSITERGGIAEAFRIFVDD</sequence>
<reference evidence="2 3" key="1">
    <citation type="journal article" date="2021" name="Environ. Microbiol.">
        <title>Gene family expansions and transcriptome signatures uncover fungal adaptations to wood decay.</title>
        <authorList>
            <person name="Hage H."/>
            <person name="Miyauchi S."/>
            <person name="Viragh M."/>
            <person name="Drula E."/>
            <person name="Min B."/>
            <person name="Chaduli D."/>
            <person name="Navarro D."/>
            <person name="Favel A."/>
            <person name="Norest M."/>
            <person name="Lesage-Meessen L."/>
            <person name="Balint B."/>
            <person name="Merenyi Z."/>
            <person name="de Eugenio L."/>
            <person name="Morin E."/>
            <person name="Martinez A.T."/>
            <person name="Baldrian P."/>
            <person name="Stursova M."/>
            <person name="Martinez M.J."/>
            <person name="Novotny C."/>
            <person name="Magnuson J.K."/>
            <person name="Spatafora J.W."/>
            <person name="Maurice S."/>
            <person name="Pangilinan J."/>
            <person name="Andreopoulos W."/>
            <person name="LaButti K."/>
            <person name="Hundley H."/>
            <person name="Na H."/>
            <person name="Kuo A."/>
            <person name="Barry K."/>
            <person name="Lipzen A."/>
            <person name="Henrissat B."/>
            <person name="Riley R."/>
            <person name="Ahrendt S."/>
            <person name="Nagy L.G."/>
            <person name="Grigoriev I.V."/>
            <person name="Martin F."/>
            <person name="Rosso M.N."/>
        </authorList>
    </citation>
    <scope>NUCLEOTIDE SEQUENCE [LARGE SCALE GENOMIC DNA]</scope>
    <source>
        <strain evidence="2 3">CIRM-BRFM 1785</strain>
    </source>
</reference>
<dbReference type="GeneID" id="72000551"/>
<gene>
    <name evidence="2" type="ORF">C8Q71DRAFT_687658</name>
</gene>
<evidence type="ECO:0000313" key="3">
    <source>
        <dbReference type="Proteomes" id="UP000814176"/>
    </source>
</evidence>
<name>A0ABQ8KQD4_9APHY</name>
<keyword evidence="3" id="KW-1185">Reference proteome</keyword>
<evidence type="ECO:0000256" key="1">
    <source>
        <dbReference type="SAM" id="MobiDB-lite"/>
    </source>
</evidence>
<comment type="caution">
    <text evidence="2">The sequence shown here is derived from an EMBL/GenBank/DDBJ whole genome shotgun (WGS) entry which is preliminary data.</text>
</comment>
<dbReference type="Proteomes" id="UP000814176">
    <property type="component" value="Unassembled WGS sequence"/>
</dbReference>
<evidence type="ECO:0000313" key="2">
    <source>
        <dbReference type="EMBL" id="KAH9840141.1"/>
    </source>
</evidence>
<accession>A0ABQ8KQD4</accession>